<dbReference type="RefSeq" id="WP_090684964.1">
    <property type="nucleotide sequence ID" value="NZ_FNCJ01000005.1"/>
</dbReference>
<keyword evidence="5 6" id="KW-0472">Membrane</keyword>
<proteinExistence type="inferred from homology"/>
<evidence type="ECO:0000256" key="3">
    <source>
        <dbReference type="ARBA" id="ARBA00022692"/>
    </source>
</evidence>
<dbReference type="GO" id="GO:0016020">
    <property type="term" value="C:membrane"/>
    <property type="evidence" value="ECO:0007669"/>
    <property type="project" value="UniProtKB-SubCell"/>
</dbReference>
<evidence type="ECO:0000256" key="2">
    <source>
        <dbReference type="ARBA" id="ARBA00009773"/>
    </source>
</evidence>
<evidence type="ECO:0000313" key="7">
    <source>
        <dbReference type="EMBL" id="SDG76942.1"/>
    </source>
</evidence>
<feature type="transmembrane region" description="Helical" evidence="6">
    <location>
        <begin position="229"/>
        <end position="248"/>
    </location>
</feature>
<name>A0A1G7WYC9_9BURK</name>
<evidence type="ECO:0000256" key="1">
    <source>
        <dbReference type="ARBA" id="ARBA00004141"/>
    </source>
</evidence>
<accession>A0A1G7WYC9</accession>
<comment type="similarity">
    <text evidence="2">Belongs to the autoinducer-2 exporter (AI-2E) (TC 2.A.86) family.</text>
</comment>
<feature type="transmembrane region" description="Helical" evidence="6">
    <location>
        <begin position="279"/>
        <end position="302"/>
    </location>
</feature>
<keyword evidence="3 6" id="KW-0812">Transmembrane</keyword>
<organism evidence="7 8">
    <name type="scientific">Paraburkholderia phenazinium</name>
    <dbReference type="NCBI Taxonomy" id="60549"/>
    <lineage>
        <taxon>Bacteria</taxon>
        <taxon>Pseudomonadati</taxon>
        <taxon>Pseudomonadota</taxon>
        <taxon>Betaproteobacteria</taxon>
        <taxon>Burkholderiales</taxon>
        <taxon>Burkholderiaceae</taxon>
        <taxon>Paraburkholderia</taxon>
    </lineage>
</organism>
<dbReference type="EMBL" id="FNCJ01000005">
    <property type="protein sequence ID" value="SDG76942.1"/>
    <property type="molecule type" value="Genomic_DNA"/>
</dbReference>
<feature type="transmembrane region" description="Helical" evidence="6">
    <location>
        <begin position="37"/>
        <end position="66"/>
    </location>
</feature>
<evidence type="ECO:0000256" key="5">
    <source>
        <dbReference type="ARBA" id="ARBA00023136"/>
    </source>
</evidence>
<keyword evidence="4 6" id="KW-1133">Transmembrane helix</keyword>
<dbReference type="InterPro" id="IPR002549">
    <property type="entry name" value="AI-2E-like"/>
</dbReference>
<feature type="transmembrane region" description="Helical" evidence="6">
    <location>
        <begin position="177"/>
        <end position="195"/>
    </location>
</feature>
<comment type="subcellular location">
    <subcellularLocation>
        <location evidence="1">Membrane</location>
        <topology evidence="1">Multi-pass membrane protein</topology>
    </subcellularLocation>
</comment>
<gene>
    <name evidence="7" type="ORF">SAMN05216466_105109</name>
</gene>
<dbReference type="Proteomes" id="UP000199706">
    <property type="component" value="Unassembled WGS sequence"/>
</dbReference>
<evidence type="ECO:0000256" key="6">
    <source>
        <dbReference type="SAM" id="Phobius"/>
    </source>
</evidence>
<protein>
    <submittedName>
        <fullName evidence="7">Predicted PurR-regulated permease PerM</fullName>
    </submittedName>
</protein>
<dbReference type="Pfam" id="PF01594">
    <property type="entry name" value="AI-2E_transport"/>
    <property type="match status" value="1"/>
</dbReference>
<evidence type="ECO:0000256" key="4">
    <source>
        <dbReference type="ARBA" id="ARBA00022989"/>
    </source>
</evidence>
<feature type="transmembrane region" description="Helical" evidence="6">
    <location>
        <begin position="322"/>
        <end position="351"/>
    </location>
</feature>
<sequence length="361" mass="39849">MTKRNEAPEDGQVQDLRPRPVRLTSDMSLPKLSAVEIGSYMLMLFGMWAVLNLRLLGALLAGLLVFQLIHTIAPRIERHMSSQRARWLSVVLLSVVIVGGLTGIVIGIIDHFEGDVPSVQKLLDQAMQLIDEARGRIPQFIANYLPVDTDQMKARATELMQTHAGMLQQGGKNAARVFTHIVIGMIIGAIIAVGAQKHMQRLPLSTAFVTRVTRFADAFRRIVFAQVKISAINAFFTGLFLLVLLPIFHDRLPLSKTLVLVTFIVGLLPVIGNLISNTIIVAVALSVSFPAAVMSLVFLILIHKLEYFLNARIVGGQIEARAWELLVAMLVMEAAFGIPGVIAAPIFYAYIKRELIYLRLV</sequence>
<feature type="transmembrane region" description="Helical" evidence="6">
    <location>
        <begin position="87"/>
        <end position="109"/>
    </location>
</feature>
<reference evidence="7 8" key="1">
    <citation type="submission" date="2016-10" db="EMBL/GenBank/DDBJ databases">
        <authorList>
            <person name="de Groot N.N."/>
        </authorList>
    </citation>
    <scope>NUCLEOTIDE SEQUENCE [LARGE SCALE GENOMIC DNA]</scope>
    <source>
        <strain evidence="7 8">LMG 2247</strain>
    </source>
</reference>
<dbReference type="OrthoDB" id="8113193at2"/>
<feature type="transmembrane region" description="Helical" evidence="6">
    <location>
        <begin position="254"/>
        <end position="272"/>
    </location>
</feature>
<dbReference type="AlphaFoldDB" id="A0A1G7WYC9"/>
<evidence type="ECO:0000313" key="8">
    <source>
        <dbReference type="Proteomes" id="UP000199706"/>
    </source>
</evidence>